<dbReference type="RefSeq" id="WP_116556005.1">
    <property type="nucleotide sequence ID" value="NZ_QCZG01000050.1"/>
</dbReference>
<comment type="caution">
    <text evidence="3">The sequence shown here is derived from an EMBL/GenBank/DDBJ whole genome shotgun (WGS) entry which is preliminary data.</text>
</comment>
<dbReference type="InterPro" id="IPR041415">
    <property type="entry name" value="BclA_C"/>
</dbReference>
<evidence type="ECO:0000256" key="1">
    <source>
        <dbReference type="SAM" id="MobiDB-lite"/>
    </source>
</evidence>
<gene>
    <name evidence="3" type="ORF">DCC39_16515</name>
</gene>
<keyword evidence="4" id="KW-1185">Reference proteome</keyword>
<evidence type="ECO:0000313" key="4">
    <source>
        <dbReference type="Proteomes" id="UP000245998"/>
    </source>
</evidence>
<dbReference type="Pfam" id="PF18573">
    <property type="entry name" value="BclA_C"/>
    <property type="match status" value="1"/>
</dbReference>
<dbReference type="EMBL" id="QCZG01000050">
    <property type="protein sequence ID" value="PWA07595.1"/>
    <property type="molecule type" value="Genomic_DNA"/>
</dbReference>
<feature type="region of interest" description="Disordered" evidence="1">
    <location>
        <begin position="1"/>
        <end position="24"/>
    </location>
</feature>
<reference evidence="3 4" key="1">
    <citation type="submission" date="2018-04" db="EMBL/GenBank/DDBJ databases">
        <title>Camelliibacillus theae gen. nov., sp. nov., isolated from Pu'er tea.</title>
        <authorList>
            <person name="Niu L."/>
        </authorList>
    </citation>
    <scope>NUCLEOTIDE SEQUENCE [LARGE SCALE GENOMIC DNA]</scope>
    <source>
        <strain evidence="3 4">T8</strain>
    </source>
</reference>
<dbReference type="OrthoDB" id="2476785at2"/>
<protein>
    <recommendedName>
        <fullName evidence="2">BclA C-terminal domain-containing protein</fullName>
    </recommendedName>
</protein>
<proteinExistence type="predicted"/>
<feature type="domain" description="BclA C-terminal" evidence="2">
    <location>
        <begin position="85"/>
        <end position="211"/>
    </location>
</feature>
<dbReference type="Proteomes" id="UP000245998">
    <property type="component" value="Unassembled WGS sequence"/>
</dbReference>
<name>A0A2U1JRG1_9BACI</name>
<evidence type="ECO:0000259" key="2">
    <source>
        <dbReference type="Pfam" id="PF18573"/>
    </source>
</evidence>
<dbReference type="Gene3D" id="2.60.120.40">
    <property type="match status" value="1"/>
</dbReference>
<organism evidence="3 4">
    <name type="scientific">Pueribacillus theae</name>
    <dbReference type="NCBI Taxonomy" id="2171751"/>
    <lineage>
        <taxon>Bacteria</taxon>
        <taxon>Bacillati</taxon>
        <taxon>Bacillota</taxon>
        <taxon>Bacilli</taxon>
        <taxon>Bacillales</taxon>
        <taxon>Bacillaceae</taxon>
        <taxon>Pueribacillus</taxon>
    </lineage>
</organism>
<dbReference type="Gene3D" id="1.20.1270.90">
    <property type="entry name" value="AF1782-like"/>
    <property type="match status" value="1"/>
</dbReference>
<accession>A0A2U1JRG1</accession>
<sequence length="211" mass="21974">MTAETNLNSVVTSTDGSNVNSDKQWVTESVRTQYASSIEAAKLTINNPNATQKQVDDSITELANATQTFNNSKQLGTKGDVNVSSASNSTGSMIHVLLGGTPIPLPNNQDLNGVTVTGANTIFTVQHAGQYELSYDIHLTAAMLVSSRIIVNGASVSSTVDSPSISKSDFNGSATVSLAAGDKINLQLYGLIAAVALDSANPTTLTIKKIN</sequence>
<evidence type="ECO:0000313" key="3">
    <source>
        <dbReference type="EMBL" id="PWA07595.1"/>
    </source>
</evidence>
<dbReference type="InterPro" id="IPR008983">
    <property type="entry name" value="Tumour_necrosis_fac-like_dom"/>
</dbReference>
<dbReference type="AlphaFoldDB" id="A0A2U1JRG1"/>
<dbReference type="SUPFAM" id="SSF49842">
    <property type="entry name" value="TNF-like"/>
    <property type="match status" value="1"/>
</dbReference>